<proteinExistence type="predicted"/>
<sequence>CITMKCCKVILRKACPRSQHQCEKKMPQLQEGCCRKSYVTLQESAKKSNENLYSSDFETDQSTGEHILNFVVSQH</sequence>
<protein>
    <submittedName>
        <fullName evidence="1">Uncharacterized protein</fullName>
    </submittedName>
</protein>
<dbReference type="AlphaFoldDB" id="A0A8X6FZ56"/>
<organism evidence="1 2">
    <name type="scientific">Trichonephila clavata</name>
    <name type="common">Joro spider</name>
    <name type="synonym">Nephila clavata</name>
    <dbReference type="NCBI Taxonomy" id="2740835"/>
    <lineage>
        <taxon>Eukaryota</taxon>
        <taxon>Metazoa</taxon>
        <taxon>Ecdysozoa</taxon>
        <taxon>Arthropoda</taxon>
        <taxon>Chelicerata</taxon>
        <taxon>Arachnida</taxon>
        <taxon>Araneae</taxon>
        <taxon>Araneomorphae</taxon>
        <taxon>Entelegynae</taxon>
        <taxon>Araneoidea</taxon>
        <taxon>Nephilidae</taxon>
        <taxon>Trichonephila</taxon>
    </lineage>
</organism>
<evidence type="ECO:0000313" key="1">
    <source>
        <dbReference type="EMBL" id="GFQ92662.1"/>
    </source>
</evidence>
<accession>A0A8X6FZ56</accession>
<reference evidence="1" key="1">
    <citation type="submission" date="2020-07" db="EMBL/GenBank/DDBJ databases">
        <title>Multicomponent nature underlies the extraordinary mechanical properties of spider dragline silk.</title>
        <authorList>
            <person name="Kono N."/>
            <person name="Nakamura H."/>
            <person name="Mori M."/>
            <person name="Yoshida Y."/>
            <person name="Ohtoshi R."/>
            <person name="Malay A.D."/>
            <person name="Moran D.A.P."/>
            <person name="Tomita M."/>
            <person name="Numata K."/>
            <person name="Arakawa K."/>
        </authorList>
    </citation>
    <scope>NUCLEOTIDE SEQUENCE</scope>
</reference>
<dbReference type="Proteomes" id="UP000887116">
    <property type="component" value="Unassembled WGS sequence"/>
</dbReference>
<feature type="non-terminal residue" evidence="1">
    <location>
        <position position="1"/>
    </location>
</feature>
<dbReference type="EMBL" id="BMAO01014066">
    <property type="protein sequence ID" value="GFQ92662.1"/>
    <property type="molecule type" value="Genomic_DNA"/>
</dbReference>
<gene>
    <name evidence="1" type="ORF">TNCT_208371</name>
</gene>
<dbReference type="OrthoDB" id="6750869at2759"/>
<comment type="caution">
    <text evidence="1">The sequence shown here is derived from an EMBL/GenBank/DDBJ whole genome shotgun (WGS) entry which is preliminary data.</text>
</comment>
<evidence type="ECO:0000313" key="2">
    <source>
        <dbReference type="Proteomes" id="UP000887116"/>
    </source>
</evidence>
<keyword evidence="2" id="KW-1185">Reference proteome</keyword>
<name>A0A8X6FZ56_TRICU</name>